<dbReference type="OrthoDB" id="9809796at2"/>
<comment type="catalytic activity">
    <reaction evidence="7 8">
        <text>UDP-N-acetyl-alpha-D-muramoyl-L-alanine + D-glutamate + ATP = UDP-N-acetyl-alpha-D-muramoyl-L-alanyl-D-glutamate + ADP + phosphate + H(+)</text>
        <dbReference type="Rhea" id="RHEA:16429"/>
        <dbReference type="ChEBI" id="CHEBI:15378"/>
        <dbReference type="ChEBI" id="CHEBI:29986"/>
        <dbReference type="ChEBI" id="CHEBI:30616"/>
        <dbReference type="ChEBI" id="CHEBI:43474"/>
        <dbReference type="ChEBI" id="CHEBI:83898"/>
        <dbReference type="ChEBI" id="CHEBI:83900"/>
        <dbReference type="ChEBI" id="CHEBI:456216"/>
        <dbReference type="EC" id="6.3.2.9"/>
    </reaction>
</comment>
<dbReference type="GO" id="GO:0051301">
    <property type="term" value="P:cell division"/>
    <property type="evidence" value="ECO:0007669"/>
    <property type="project" value="UniProtKB-KW"/>
</dbReference>
<comment type="similarity">
    <text evidence="7">Belongs to the MurCDEF family.</text>
</comment>
<dbReference type="GO" id="GO:0005737">
    <property type="term" value="C:cytoplasm"/>
    <property type="evidence" value="ECO:0007669"/>
    <property type="project" value="UniProtKB-SubCell"/>
</dbReference>
<comment type="subcellular location">
    <subcellularLocation>
        <location evidence="1 7 8">Cytoplasm</location>
    </subcellularLocation>
</comment>
<comment type="function">
    <text evidence="7 8">Cell wall formation. Catalyzes the addition of glutamate to the nucleotide precursor UDP-N-acetylmuramoyl-L-alanine (UMA).</text>
</comment>
<keyword evidence="7 8" id="KW-0132">Cell division</keyword>
<evidence type="ECO:0000256" key="4">
    <source>
        <dbReference type="ARBA" id="ARBA00022598"/>
    </source>
</evidence>
<keyword evidence="6 7" id="KW-0067">ATP-binding</keyword>
<feature type="binding site" evidence="7">
    <location>
        <begin position="117"/>
        <end position="123"/>
    </location>
    <ligand>
        <name>ATP</name>
        <dbReference type="ChEBI" id="CHEBI:30616"/>
    </ligand>
</feature>
<dbReference type="AlphaFoldDB" id="A0A317CB62"/>
<evidence type="ECO:0000256" key="1">
    <source>
        <dbReference type="ARBA" id="ARBA00004496"/>
    </source>
</evidence>
<dbReference type="Gene3D" id="3.90.190.20">
    <property type="entry name" value="Mur ligase, C-terminal domain"/>
    <property type="match status" value="1"/>
</dbReference>
<dbReference type="RefSeq" id="WP_109838248.1">
    <property type="nucleotide sequence ID" value="NZ_QGKM01000041.1"/>
</dbReference>
<dbReference type="NCBIfam" id="TIGR01087">
    <property type="entry name" value="murD"/>
    <property type="match status" value="1"/>
</dbReference>
<dbReference type="EMBL" id="QGKM01000041">
    <property type="protein sequence ID" value="PWQ95776.1"/>
    <property type="molecule type" value="Genomic_DNA"/>
</dbReference>
<protein>
    <recommendedName>
        <fullName evidence="7 8">UDP-N-acetylmuramoylalanine--D-glutamate ligase</fullName>
        <ecNumber evidence="7 8">6.3.2.9</ecNumber>
    </recommendedName>
    <alternativeName>
        <fullName evidence="7">D-glutamic acid-adding enzyme</fullName>
    </alternativeName>
    <alternativeName>
        <fullName evidence="7">UDP-N-acetylmuramoyl-L-alanyl-D-glutamate synthetase</fullName>
    </alternativeName>
</protein>
<keyword evidence="5 7" id="KW-0547">Nucleotide-binding</keyword>
<evidence type="ECO:0000256" key="8">
    <source>
        <dbReference type="RuleBase" id="RU003664"/>
    </source>
</evidence>
<feature type="domain" description="Mur ligase C-terminal" evidence="9">
    <location>
        <begin position="310"/>
        <end position="422"/>
    </location>
</feature>
<dbReference type="GO" id="GO:0009252">
    <property type="term" value="P:peptidoglycan biosynthetic process"/>
    <property type="evidence" value="ECO:0007669"/>
    <property type="project" value="UniProtKB-UniRule"/>
</dbReference>
<dbReference type="Pfam" id="PF21799">
    <property type="entry name" value="MurD-like_N"/>
    <property type="match status" value="1"/>
</dbReference>
<keyword evidence="7 8" id="KW-0131">Cell cycle</keyword>
<dbReference type="InterPro" id="IPR005762">
    <property type="entry name" value="MurD"/>
</dbReference>
<dbReference type="GO" id="GO:0008360">
    <property type="term" value="P:regulation of cell shape"/>
    <property type="evidence" value="ECO:0007669"/>
    <property type="project" value="UniProtKB-KW"/>
</dbReference>
<keyword evidence="3 7" id="KW-0963">Cytoplasm</keyword>
<dbReference type="Pfam" id="PF02875">
    <property type="entry name" value="Mur_ligase_C"/>
    <property type="match status" value="1"/>
</dbReference>
<organism evidence="11 12">
    <name type="scientific">Leucothrix pacifica</name>
    <dbReference type="NCBI Taxonomy" id="1247513"/>
    <lineage>
        <taxon>Bacteria</taxon>
        <taxon>Pseudomonadati</taxon>
        <taxon>Pseudomonadota</taxon>
        <taxon>Gammaproteobacteria</taxon>
        <taxon>Thiotrichales</taxon>
        <taxon>Thiotrichaceae</taxon>
        <taxon>Leucothrix</taxon>
    </lineage>
</organism>
<dbReference type="Gene3D" id="3.40.1190.10">
    <property type="entry name" value="Mur-like, catalytic domain"/>
    <property type="match status" value="1"/>
</dbReference>
<dbReference type="InterPro" id="IPR036615">
    <property type="entry name" value="Mur_ligase_C_dom_sf"/>
</dbReference>
<dbReference type="GO" id="GO:0008764">
    <property type="term" value="F:UDP-N-acetylmuramoylalanine-D-glutamate ligase activity"/>
    <property type="evidence" value="ECO:0007669"/>
    <property type="project" value="UniProtKB-UniRule"/>
</dbReference>
<evidence type="ECO:0000256" key="6">
    <source>
        <dbReference type="ARBA" id="ARBA00022840"/>
    </source>
</evidence>
<sequence length="448" mass="48268">MQRIEQINWHTLIVGLGKTGLSVARHLSTQGVAFAVMDTREVPPSSDTLAEEFPEVPRYFGGFDADVMCEAKRLVVSPGIPLATPEIEKARSLGIEVVGDVELFAREAKAPIIAVTGSNGKTTVVTLLDLMAKQAGVKVATGGNIGMPALELLDQADTELYVLELSSFQLETTFSLNCKASCILNITEDHLDRYSGRMDLYATAKAKIYDHCDYKIVNRDDPLVVTAAGDKDIITFGVGVPNQGEYGLADNEGRTWLVKGKQPLICKDDLKVAGQHNEINGLAVLAMAEVAGIPLSPCLEVLREFTGLEHRTQWIAEYNGINWFNDSKGTNVGATVAAMTGLTGKTVLLAGGQGKGADFTPLADVVRQYARAVVLFGEDAEVIALSLKGDIPIVFARNMVDAVTQAKDLAQIGDNVLLSPACASFDMFDNYEQRGNVFVETVKRVVLC</sequence>
<evidence type="ECO:0000259" key="9">
    <source>
        <dbReference type="Pfam" id="PF02875"/>
    </source>
</evidence>
<comment type="pathway">
    <text evidence="2 7 8">Cell wall biogenesis; peptidoglycan biosynthesis.</text>
</comment>
<reference evidence="11 12" key="1">
    <citation type="submission" date="2018-05" db="EMBL/GenBank/DDBJ databases">
        <title>Leucothrix arctica sp. nov., isolated from Arctic seawater.</title>
        <authorList>
            <person name="Choi A."/>
            <person name="Baek K."/>
        </authorList>
    </citation>
    <scope>NUCLEOTIDE SEQUENCE [LARGE SCALE GENOMIC DNA]</scope>
    <source>
        <strain evidence="11 12">JCM 18388</strain>
    </source>
</reference>
<evidence type="ECO:0000313" key="11">
    <source>
        <dbReference type="EMBL" id="PWQ95776.1"/>
    </source>
</evidence>
<feature type="domain" description="Mur ligase central" evidence="10">
    <location>
        <begin position="115"/>
        <end position="288"/>
    </location>
</feature>
<keyword evidence="7 8" id="KW-0961">Cell wall biogenesis/degradation</keyword>
<dbReference type="EC" id="6.3.2.9" evidence="7 8"/>
<dbReference type="UniPathway" id="UPA00219"/>
<dbReference type="InterPro" id="IPR036565">
    <property type="entry name" value="Mur-like_cat_sf"/>
</dbReference>
<dbReference type="Gene3D" id="3.40.50.720">
    <property type="entry name" value="NAD(P)-binding Rossmann-like Domain"/>
    <property type="match status" value="1"/>
</dbReference>
<evidence type="ECO:0000256" key="3">
    <source>
        <dbReference type="ARBA" id="ARBA00022490"/>
    </source>
</evidence>
<dbReference type="Pfam" id="PF08245">
    <property type="entry name" value="Mur_ligase_M"/>
    <property type="match status" value="1"/>
</dbReference>
<dbReference type="PANTHER" id="PTHR43692">
    <property type="entry name" value="UDP-N-ACETYLMURAMOYLALANINE--D-GLUTAMATE LIGASE"/>
    <property type="match status" value="1"/>
</dbReference>
<dbReference type="InterPro" id="IPR013221">
    <property type="entry name" value="Mur_ligase_cen"/>
</dbReference>
<gene>
    <name evidence="7" type="primary">murD</name>
    <name evidence="11" type="ORF">DKW60_13810</name>
</gene>
<keyword evidence="7 8" id="KW-0573">Peptidoglycan synthesis</keyword>
<proteinExistence type="inferred from homology"/>
<comment type="caution">
    <text evidence="11">The sequence shown here is derived from an EMBL/GenBank/DDBJ whole genome shotgun (WGS) entry which is preliminary data.</text>
</comment>
<dbReference type="SUPFAM" id="SSF53623">
    <property type="entry name" value="MurD-like peptide ligases, catalytic domain"/>
    <property type="match status" value="1"/>
</dbReference>
<evidence type="ECO:0000256" key="5">
    <source>
        <dbReference type="ARBA" id="ARBA00022741"/>
    </source>
</evidence>
<dbReference type="HAMAP" id="MF_00639">
    <property type="entry name" value="MurD"/>
    <property type="match status" value="1"/>
</dbReference>
<evidence type="ECO:0000256" key="7">
    <source>
        <dbReference type="HAMAP-Rule" id="MF_00639"/>
    </source>
</evidence>
<dbReference type="GO" id="GO:0071555">
    <property type="term" value="P:cell wall organization"/>
    <property type="evidence" value="ECO:0007669"/>
    <property type="project" value="UniProtKB-KW"/>
</dbReference>
<evidence type="ECO:0000313" key="12">
    <source>
        <dbReference type="Proteomes" id="UP000245539"/>
    </source>
</evidence>
<accession>A0A317CB62</accession>
<keyword evidence="12" id="KW-1185">Reference proteome</keyword>
<dbReference type="GO" id="GO:0005524">
    <property type="term" value="F:ATP binding"/>
    <property type="evidence" value="ECO:0007669"/>
    <property type="project" value="UniProtKB-UniRule"/>
</dbReference>
<evidence type="ECO:0000259" key="10">
    <source>
        <dbReference type="Pfam" id="PF08245"/>
    </source>
</evidence>
<dbReference type="Proteomes" id="UP000245539">
    <property type="component" value="Unassembled WGS sequence"/>
</dbReference>
<name>A0A317CB62_9GAMM</name>
<keyword evidence="4 7" id="KW-0436">Ligase</keyword>
<dbReference type="SUPFAM" id="SSF51984">
    <property type="entry name" value="MurCD N-terminal domain"/>
    <property type="match status" value="1"/>
</dbReference>
<dbReference type="InterPro" id="IPR004101">
    <property type="entry name" value="Mur_ligase_C"/>
</dbReference>
<dbReference type="PANTHER" id="PTHR43692:SF1">
    <property type="entry name" value="UDP-N-ACETYLMURAMOYLALANINE--D-GLUTAMATE LIGASE"/>
    <property type="match status" value="1"/>
</dbReference>
<evidence type="ECO:0000256" key="2">
    <source>
        <dbReference type="ARBA" id="ARBA00004752"/>
    </source>
</evidence>
<dbReference type="SUPFAM" id="SSF53244">
    <property type="entry name" value="MurD-like peptide ligases, peptide-binding domain"/>
    <property type="match status" value="1"/>
</dbReference>
<keyword evidence="7 8" id="KW-0133">Cell shape</keyword>